<gene>
    <name evidence="1" type="ORF">RIF29_42162</name>
</gene>
<accession>A0AAN9E726</accession>
<comment type="caution">
    <text evidence="1">The sequence shown here is derived from an EMBL/GenBank/DDBJ whole genome shotgun (WGS) entry which is preliminary data.</text>
</comment>
<organism evidence="1 2">
    <name type="scientific">Crotalaria pallida</name>
    <name type="common">Smooth rattlebox</name>
    <name type="synonym">Crotalaria striata</name>
    <dbReference type="NCBI Taxonomy" id="3830"/>
    <lineage>
        <taxon>Eukaryota</taxon>
        <taxon>Viridiplantae</taxon>
        <taxon>Streptophyta</taxon>
        <taxon>Embryophyta</taxon>
        <taxon>Tracheophyta</taxon>
        <taxon>Spermatophyta</taxon>
        <taxon>Magnoliopsida</taxon>
        <taxon>eudicotyledons</taxon>
        <taxon>Gunneridae</taxon>
        <taxon>Pentapetalae</taxon>
        <taxon>rosids</taxon>
        <taxon>fabids</taxon>
        <taxon>Fabales</taxon>
        <taxon>Fabaceae</taxon>
        <taxon>Papilionoideae</taxon>
        <taxon>50 kb inversion clade</taxon>
        <taxon>genistoids sensu lato</taxon>
        <taxon>core genistoids</taxon>
        <taxon>Crotalarieae</taxon>
        <taxon>Crotalaria</taxon>
    </lineage>
</organism>
<keyword evidence="2" id="KW-1185">Reference proteome</keyword>
<protein>
    <submittedName>
        <fullName evidence="1">Uncharacterized protein</fullName>
    </submittedName>
</protein>
<name>A0AAN9E726_CROPI</name>
<sequence length="112" mass="12793">MHASELLLRKSSYEEGKIIKSDGKGSRWKLTYCAFQNHSLTQTPKTIFLSVSWAAQAAFFSSSIPKPFSKTSHLSMSLLWVKTKEQENDGKNRSESSFDFDPTLWSEIKKQI</sequence>
<reference evidence="1 2" key="1">
    <citation type="submission" date="2024-01" db="EMBL/GenBank/DDBJ databases">
        <title>The genomes of 5 underutilized Papilionoideae crops provide insights into root nodulation and disease resistanc.</title>
        <authorList>
            <person name="Yuan L."/>
        </authorList>
    </citation>
    <scope>NUCLEOTIDE SEQUENCE [LARGE SCALE GENOMIC DNA]</scope>
    <source>
        <strain evidence="1">ZHUSHIDOU_FW_LH</strain>
        <tissue evidence="1">Leaf</tissue>
    </source>
</reference>
<evidence type="ECO:0000313" key="2">
    <source>
        <dbReference type="Proteomes" id="UP001372338"/>
    </source>
</evidence>
<dbReference type="EMBL" id="JAYWIO010000008">
    <property type="protein sequence ID" value="KAK7247281.1"/>
    <property type="molecule type" value="Genomic_DNA"/>
</dbReference>
<dbReference type="Proteomes" id="UP001372338">
    <property type="component" value="Unassembled WGS sequence"/>
</dbReference>
<proteinExistence type="predicted"/>
<evidence type="ECO:0000313" key="1">
    <source>
        <dbReference type="EMBL" id="KAK7247281.1"/>
    </source>
</evidence>
<dbReference type="AlphaFoldDB" id="A0AAN9E726"/>